<comment type="subcellular location">
    <subcellularLocation>
        <location evidence="1">Cell membrane</location>
        <topology evidence="1">Multi-pass membrane protein</topology>
    </subcellularLocation>
</comment>
<dbReference type="RefSeq" id="WP_015762522.1">
    <property type="nucleotide sequence ID" value="NZ_CP039375.1"/>
</dbReference>
<sequence>MSTPSARTRLTEPFEDTGRLYYAMVGVAVLLVLGMVYSFVTVLTQGHAVTGLDNWGTDAGVPWGLDIGAFTWWALMGVGAIALSAIVRVFRMDEYEPYARIGELVTPLAFMASFLHILFDLGQPFRVLNTLLYLPLESPIAWDVILLAGLGLLSIAYLLVSIRRDLHELYHDGVLPSVLSPVYEALLIGYEAPTDSEGRGLRWWLAAGVLTFIPVVGGGLVPFVWGPFGVNINWFGAIQGPTFLAGSMTVGAATLLFVGGILRFAYDLDDVFTDETLRTFGVFTGAFAFTYMLGVFYEVQTGTFAADMADPNISTLVFQGPLASLLWLAVAAVVLPTIYLVVQQAIGRFSLLGTVVFAGVMLVGVLHQETWLTVGGLMYPDLMYPVGEYTPSIYEWLNLMGTTALVALGLLVFAKTLPVVATNGVESTDGVESNR</sequence>
<dbReference type="GO" id="GO:0005886">
    <property type="term" value="C:plasma membrane"/>
    <property type="evidence" value="ECO:0007669"/>
    <property type="project" value="UniProtKB-SubCell"/>
</dbReference>
<dbReference type="Gene3D" id="1.20.1630.10">
    <property type="entry name" value="Formate dehydrogenase/DMSO reductase domain"/>
    <property type="match status" value="1"/>
</dbReference>
<dbReference type="Pfam" id="PF03916">
    <property type="entry name" value="NrfD"/>
    <property type="match status" value="1"/>
</dbReference>
<evidence type="ECO:0000256" key="4">
    <source>
        <dbReference type="ARBA" id="ARBA00022692"/>
    </source>
</evidence>
<reference evidence="8 9" key="2">
    <citation type="submission" date="2019-04" db="EMBL/GenBank/DDBJ databases">
        <authorList>
            <person name="Yang S."/>
            <person name="Wei W."/>
        </authorList>
    </citation>
    <scope>NUCLEOTIDE SEQUENCE [LARGE SCALE GENOMIC DNA]</scope>
    <source>
        <strain evidence="9">ZP60</strain>
    </source>
</reference>
<feature type="transmembrane region" description="Helical" evidence="7">
    <location>
        <begin position="245"/>
        <end position="265"/>
    </location>
</feature>
<feature type="transmembrane region" description="Helical" evidence="7">
    <location>
        <begin position="317"/>
        <end position="342"/>
    </location>
</feature>
<evidence type="ECO:0000313" key="8">
    <source>
        <dbReference type="EMBL" id="QCD66132.1"/>
    </source>
</evidence>
<name>A0A4D6KFM7_9EURY</name>
<proteinExistence type="inferred from homology"/>
<dbReference type="InterPro" id="IPR052049">
    <property type="entry name" value="Electron_transfer_protein"/>
</dbReference>
<evidence type="ECO:0000313" key="9">
    <source>
        <dbReference type="Proteomes" id="UP000297053"/>
    </source>
</evidence>
<feature type="transmembrane region" description="Helical" evidence="7">
    <location>
        <begin position="139"/>
        <end position="160"/>
    </location>
</feature>
<dbReference type="EMBL" id="CP039375">
    <property type="protein sequence ID" value="QCD66132.1"/>
    <property type="molecule type" value="Genomic_DNA"/>
</dbReference>
<protein>
    <submittedName>
        <fullName evidence="8">Polysulfide reductase NrfD</fullName>
    </submittedName>
</protein>
<keyword evidence="3" id="KW-1003">Cell membrane</keyword>
<feature type="transmembrane region" description="Helical" evidence="7">
    <location>
        <begin position="393"/>
        <end position="414"/>
    </location>
</feature>
<evidence type="ECO:0000256" key="6">
    <source>
        <dbReference type="ARBA" id="ARBA00023136"/>
    </source>
</evidence>
<evidence type="ECO:0000256" key="2">
    <source>
        <dbReference type="ARBA" id="ARBA00008929"/>
    </source>
</evidence>
<feature type="transmembrane region" description="Helical" evidence="7">
    <location>
        <begin position="349"/>
        <end position="367"/>
    </location>
</feature>
<keyword evidence="6 7" id="KW-0472">Membrane</keyword>
<gene>
    <name evidence="8" type="ORF">E5139_10935</name>
</gene>
<dbReference type="InterPro" id="IPR005614">
    <property type="entry name" value="NrfD-like"/>
</dbReference>
<evidence type="ECO:0000256" key="3">
    <source>
        <dbReference type="ARBA" id="ARBA00022475"/>
    </source>
</evidence>
<evidence type="ECO:0000256" key="5">
    <source>
        <dbReference type="ARBA" id="ARBA00022989"/>
    </source>
</evidence>
<evidence type="ECO:0000256" key="1">
    <source>
        <dbReference type="ARBA" id="ARBA00004651"/>
    </source>
</evidence>
<keyword evidence="5 7" id="KW-1133">Transmembrane helix</keyword>
<dbReference type="OMA" id="VIPGWHT"/>
<dbReference type="KEGG" id="halz:E5139_10935"/>
<dbReference type="Proteomes" id="UP000297053">
    <property type="component" value="Chromosome"/>
</dbReference>
<evidence type="ECO:0000256" key="7">
    <source>
        <dbReference type="SAM" id="Phobius"/>
    </source>
</evidence>
<dbReference type="PANTHER" id="PTHR34856:SF2">
    <property type="entry name" value="PROTEIN NRFD"/>
    <property type="match status" value="1"/>
</dbReference>
<dbReference type="PANTHER" id="PTHR34856">
    <property type="entry name" value="PROTEIN NRFD"/>
    <property type="match status" value="1"/>
</dbReference>
<reference evidence="8 9" key="1">
    <citation type="submission" date="2019-04" db="EMBL/GenBank/DDBJ databases">
        <title>Complete genome sequence of Arthrobacter sp. ZXY-2 associated with effective atrazine degradation and salt adaptation.</title>
        <authorList>
            <person name="Zhao X."/>
        </authorList>
    </citation>
    <scope>NUCLEOTIDE SEQUENCE [LARGE SCALE GENOMIC DNA]</scope>
    <source>
        <strain evidence="9">ZP60</strain>
    </source>
</reference>
<accession>A0A4D6KFM7</accession>
<feature type="transmembrane region" description="Helical" evidence="7">
    <location>
        <begin position="101"/>
        <end position="119"/>
    </location>
</feature>
<feature type="transmembrane region" description="Helical" evidence="7">
    <location>
        <begin position="277"/>
        <end position="297"/>
    </location>
</feature>
<organism evidence="8 9">
    <name type="scientific">Halomicrobium mukohataei</name>
    <dbReference type="NCBI Taxonomy" id="57705"/>
    <lineage>
        <taxon>Archaea</taxon>
        <taxon>Methanobacteriati</taxon>
        <taxon>Methanobacteriota</taxon>
        <taxon>Stenosarchaea group</taxon>
        <taxon>Halobacteria</taxon>
        <taxon>Halobacteriales</taxon>
        <taxon>Haloarculaceae</taxon>
        <taxon>Halomicrobium</taxon>
    </lineage>
</organism>
<feature type="transmembrane region" description="Helical" evidence="7">
    <location>
        <begin position="20"/>
        <end position="40"/>
    </location>
</feature>
<feature type="transmembrane region" description="Helical" evidence="7">
    <location>
        <begin position="203"/>
        <end position="225"/>
    </location>
</feature>
<feature type="transmembrane region" description="Helical" evidence="7">
    <location>
        <begin position="70"/>
        <end position="89"/>
    </location>
</feature>
<comment type="similarity">
    <text evidence="2">Belongs to the NrfD family.</text>
</comment>
<dbReference type="AlphaFoldDB" id="A0A4D6KFM7"/>
<dbReference type="GeneID" id="42179457"/>
<keyword evidence="4 7" id="KW-0812">Transmembrane</keyword>